<keyword evidence="2" id="KW-0472">Membrane</keyword>
<feature type="region of interest" description="Disordered" evidence="1">
    <location>
        <begin position="300"/>
        <end position="326"/>
    </location>
</feature>
<evidence type="ECO:0000256" key="1">
    <source>
        <dbReference type="SAM" id="MobiDB-lite"/>
    </source>
</evidence>
<evidence type="ECO:0000313" key="3">
    <source>
        <dbReference type="EMBL" id="KAF5224478.1"/>
    </source>
</evidence>
<name>A0A7J6YEF8_TRYCR</name>
<feature type="transmembrane region" description="Helical" evidence="2">
    <location>
        <begin position="427"/>
        <end position="452"/>
    </location>
</feature>
<dbReference type="EMBL" id="JABDHM010000012">
    <property type="protein sequence ID" value="KAF5224478.1"/>
    <property type="molecule type" value="Genomic_DNA"/>
</dbReference>
<dbReference type="VEuPathDB" id="TriTrypDB:BCY84_19366"/>
<protein>
    <recommendedName>
        <fullName evidence="5">Transmembrane protein</fullName>
    </recommendedName>
</protein>
<evidence type="ECO:0008006" key="5">
    <source>
        <dbReference type="Google" id="ProtNLM"/>
    </source>
</evidence>
<sequence>MALFCVIHVCVCVCGVLALNLNALFRLVCMPILCITPFSLFIPSSLLVVFGVMVYFLARDVALCLLLDQYGDPTVVRKFVEESWRALQESQPPSQLQYALWLYHRVAKEVQADRATTLSTCHLNNDDSHHGKGDDEGRLASMALRIQAGTPLSNAVERLTVQNVIQWLKSMPPSPSSLPRFGRSNNEDKHTDGGVDKRCETVEQLWVSKRLLRLVRRAVGMQLRHVLPPSNSTDVRPGEKHHGCANNNSKSTEEEEEEDIFRHDFAVLVPVHVCRCIQGLSLRQVVALCSVQIAAVPRSDKNATTTTTTTSSSSSSGDEKKNFSRGSASSLGLIINPAVSPSDNPHRKEKNRRIENIQHAMMSQHYQDMMRTGSRSDSTHGSALQQEKQKESFASFLRDASIGFDMQIMALSGGAAGYYLAHMRGLPAHVCIVCGAIGLLFMLLVDAVLFTLRIGRMDAQTRKEKSRRWKQLRKQHNGWTQRREESEKLTGDGGDDADTVMRGKKNN</sequence>
<dbReference type="Proteomes" id="UP000583944">
    <property type="component" value="Unassembled WGS sequence"/>
</dbReference>
<feature type="region of interest" description="Disordered" evidence="1">
    <location>
        <begin position="174"/>
        <end position="195"/>
    </location>
</feature>
<evidence type="ECO:0000313" key="4">
    <source>
        <dbReference type="Proteomes" id="UP000583944"/>
    </source>
</evidence>
<proteinExistence type="predicted"/>
<reference evidence="3 4" key="1">
    <citation type="journal article" date="2019" name="Genome Biol. Evol.">
        <title>Nanopore Sequencing Significantly Improves Genome Assembly of the Protozoan Parasite Trypanosoma cruzi.</title>
        <authorList>
            <person name="Diaz-Viraque F."/>
            <person name="Pita S."/>
            <person name="Greif G."/>
            <person name="de Souza R.C.M."/>
            <person name="Iraola G."/>
            <person name="Robello C."/>
        </authorList>
    </citation>
    <scope>NUCLEOTIDE SEQUENCE [LARGE SCALE GENOMIC DNA]</scope>
    <source>
        <strain evidence="3 4">Berenice</strain>
    </source>
</reference>
<dbReference type="VEuPathDB" id="TriTrypDB:ECC02_002421"/>
<keyword evidence="2" id="KW-0812">Transmembrane</keyword>
<feature type="compositionally biased region" description="Basic and acidic residues" evidence="1">
    <location>
        <begin position="481"/>
        <end position="490"/>
    </location>
</feature>
<organism evidence="3 4">
    <name type="scientific">Trypanosoma cruzi</name>
    <dbReference type="NCBI Taxonomy" id="5693"/>
    <lineage>
        <taxon>Eukaryota</taxon>
        <taxon>Discoba</taxon>
        <taxon>Euglenozoa</taxon>
        <taxon>Kinetoplastea</taxon>
        <taxon>Metakinetoplastina</taxon>
        <taxon>Trypanosomatida</taxon>
        <taxon>Trypanosomatidae</taxon>
        <taxon>Trypanosoma</taxon>
        <taxon>Schizotrypanum</taxon>
    </lineage>
</organism>
<keyword evidence="2" id="KW-1133">Transmembrane helix</keyword>
<feature type="region of interest" description="Disordered" evidence="1">
    <location>
        <begin position="228"/>
        <end position="256"/>
    </location>
</feature>
<feature type="compositionally biased region" description="Basic residues" evidence="1">
    <location>
        <begin position="464"/>
        <end position="476"/>
    </location>
</feature>
<evidence type="ECO:0000256" key="2">
    <source>
        <dbReference type="SAM" id="Phobius"/>
    </source>
</evidence>
<comment type="caution">
    <text evidence="3">The sequence shown here is derived from an EMBL/GenBank/DDBJ whole genome shotgun (WGS) entry which is preliminary data.</text>
</comment>
<feature type="compositionally biased region" description="Low complexity" evidence="1">
    <location>
        <begin position="304"/>
        <end position="316"/>
    </location>
</feature>
<dbReference type="AlphaFoldDB" id="A0A7J6YEF8"/>
<feature type="compositionally biased region" description="Basic and acidic residues" evidence="1">
    <location>
        <begin position="185"/>
        <end position="195"/>
    </location>
</feature>
<feature type="region of interest" description="Disordered" evidence="1">
    <location>
        <begin position="463"/>
        <end position="507"/>
    </location>
</feature>
<accession>A0A7J6YEF8</accession>
<feature type="transmembrane region" description="Helical" evidence="2">
    <location>
        <begin position="28"/>
        <end position="57"/>
    </location>
</feature>
<gene>
    <name evidence="3" type="ORF">ECC02_002421</name>
</gene>